<dbReference type="EMBL" id="CAJGYO010000019">
    <property type="protein sequence ID" value="CAD6340573.1"/>
    <property type="molecule type" value="Genomic_DNA"/>
</dbReference>
<dbReference type="PANTHER" id="PTHR33115">
    <property type="entry name" value="ARM REPEAT SUPERFAMILY PROTEIN"/>
    <property type="match status" value="1"/>
</dbReference>
<dbReference type="OrthoDB" id="685634at2759"/>
<evidence type="ECO:0000313" key="3">
    <source>
        <dbReference type="Proteomes" id="UP000604825"/>
    </source>
</evidence>
<keyword evidence="1" id="KW-0472">Membrane</keyword>
<feature type="transmembrane region" description="Helical" evidence="1">
    <location>
        <begin position="50"/>
        <end position="72"/>
    </location>
</feature>
<gene>
    <name evidence="2" type="ORF">NCGR_LOCUS64671</name>
</gene>
<organism evidence="2 3">
    <name type="scientific">Miscanthus lutarioriparius</name>
    <dbReference type="NCBI Taxonomy" id="422564"/>
    <lineage>
        <taxon>Eukaryota</taxon>
        <taxon>Viridiplantae</taxon>
        <taxon>Streptophyta</taxon>
        <taxon>Embryophyta</taxon>
        <taxon>Tracheophyta</taxon>
        <taxon>Spermatophyta</taxon>
        <taxon>Magnoliopsida</taxon>
        <taxon>Liliopsida</taxon>
        <taxon>Poales</taxon>
        <taxon>Poaceae</taxon>
        <taxon>PACMAD clade</taxon>
        <taxon>Panicoideae</taxon>
        <taxon>Andropogonodae</taxon>
        <taxon>Andropogoneae</taxon>
        <taxon>Saccharinae</taxon>
        <taxon>Miscanthus</taxon>
    </lineage>
</organism>
<reference evidence="2" key="1">
    <citation type="submission" date="2020-10" db="EMBL/GenBank/DDBJ databases">
        <authorList>
            <person name="Han B."/>
            <person name="Lu T."/>
            <person name="Zhao Q."/>
            <person name="Huang X."/>
            <person name="Zhao Y."/>
        </authorList>
    </citation>
    <scope>NUCLEOTIDE SEQUENCE</scope>
</reference>
<comment type="caution">
    <text evidence="2">The sequence shown here is derived from an EMBL/GenBank/DDBJ whole genome shotgun (WGS) entry which is preliminary data.</text>
</comment>
<sequence>MAARFVSVLLRESLQLQGARRRDLERASRGDTSNDQVLELLLNIFLVSEVFVQILATGVGTIAFIWATVALLGGFSTFLHKVDFWVITGIVFVQVAK</sequence>
<protein>
    <submittedName>
        <fullName evidence="2">Uncharacterized protein</fullName>
    </submittedName>
</protein>
<name>A0A811SGN0_9POAL</name>
<dbReference type="PANTHER" id="PTHR33115:SF72">
    <property type="match status" value="1"/>
</dbReference>
<keyword evidence="1" id="KW-1133">Transmembrane helix</keyword>
<keyword evidence="1" id="KW-0812">Transmembrane</keyword>
<dbReference type="AlphaFoldDB" id="A0A811SGN0"/>
<evidence type="ECO:0000256" key="1">
    <source>
        <dbReference type="SAM" id="Phobius"/>
    </source>
</evidence>
<dbReference type="Proteomes" id="UP000604825">
    <property type="component" value="Unassembled WGS sequence"/>
</dbReference>
<evidence type="ECO:0000313" key="2">
    <source>
        <dbReference type="EMBL" id="CAD6340573.1"/>
    </source>
</evidence>
<keyword evidence="3" id="KW-1185">Reference proteome</keyword>
<accession>A0A811SGN0</accession>
<proteinExistence type="predicted"/>